<evidence type="ECO:0000256" key="2">
    <source>
        <dbReference type="ARBA" id="ARBA00022603"/>
    </source>
</evidence>
<dbReference type="Gene3D" id="3.40.50.150">
    <property type="entry name" value="Vaccinia Virus protein VP39"/>
    <property type="match status" value="1"/>
</dbReference>
<dbReference type="STRING" id="37927.SA2016_0306"/>
<dbReference type="SUPFAM" id="SSF53335">
    <property type="entry name" value="S-adenosyl-L-methionine-dependent methyltransferases"/>
    <property type="match status" value="1"/>
</dbReference>
<dbReference type="REBASE" id="140800">
    <property type="entry name" value="M.Sat3377ORF306P"/>
</dbReference>
<accession>A0A126ZVN2</accession>
<keyword evidence="9" id="KW-0540">Nuclease</keyword>
<dbReference type="Pfam" id="PF02384">
    <property type="entry name" value="N6_Mtase"/>
    <property type="match status" value="1"/>
</dbReference>
<dbReference type="EC" id="2.1.1.72" evidence="1"/>
<dbReference type="GO" id="GO:0032259">
    <property type="term" value="P:methylation"/>
    <property type="evidence" value="ECO:0007669"/>
    <property type="project" value="UniProtKB-KW"/>
</dbReference>
<feature type="domain" description="DNA methylase adenine-specific" evidence="7">
    <location>
        <begin position="156"/>
        <end position="468"/>
    </location>
</feature>
<dbReference type="GO" id="GO:0008170">
    <property type="term" value="F:N-methyltransferase activity"/>
    <property type="evidence" value="ECO:0007669"/>
    <property type="project" value="InterPro"/>
</dbReference>
<evidence type="ECO:0000313" key="10">
    <source>
        <dbReference type="Proteomes" id="UP000070134"/>
    </source>
</evidence>
<sequence length="665" mass="74740">MANSQTLASFIWSIADTLRSTYKEKEYGDVILPFTILRRFDCLLEPTRQQVRDAYLDKRDAYSESALDALLKTRSGLTFYCTSEFDLRKLLADPENIRQNLLNYIEGLSPNVRDIFTLFELPKTITKLATKNLLFRVVSQFAAVDLHPDTVSNIEMGTLFEELIRRFSESTDSPGEHFTPREVIRLMVDLLFAPDDDALTTPGVVRSIYDPTAGTGGMLSVADEYLRTLNPQARLSMAGQEINDQSYAICKADMVIKGQEVSAIRNGDTLRDDLHEDRTFNYVLSNPPFGVDWKEIKQDVEDEHLKLGMNGRFGPGLPRVSDGSLLFLLHVLSKLRPVDETATEESKKGGGRAGIVLNGSPLFTGGAGSGESEIRRYVIENDLLEAIVALPTDMFYNTGISTYVWILTNRKAEERKGTVQLIDGSGFWEKMPKSLGSKRKTLSEGHIADIVKLYGEYADADPEVSKVLRNENFGYRAITVERPLRLNFSVAPERVEVALSQKALEKLPEETLTALRAALATLDDMGKVWKDRDDFIAELTPAVLKPVKLSTPQFKALWQGLSERDETASVCTDRKGTPEADGDLRDTENVPLTEDVDEYFAREVLPFAPDAWIDRSKTKIGYEIPFTRLFYKYVEPRSLEEIDADLENVLGRIRARLARLEEVSA</sequence>
<dbReference type="GO" id="GO:0003677">
    <property type="term" value="F:DNA binding"/>
    <property type="evidence" value="ECO:0007669"/>
    <property type="project" value="InterPro"/>
</dbReference>
<dbReference type="InterPro" id="IPR022749">
    <property type="entry name" value="D12N6_MeTrfase_N"/>
</dbReference>
<dbReference type="Pfam" id="PF12161">
    <property type="entry name" value="HsdM_N"/>
    <property type="match status" value="1"/>
</dbReference>
<dbReference type="GO" id="GO:0004519">
    <property type="term" value="F:endonuclease activity"/>
    <property type="evidence" value="ECO:0007669"/>
    <property type="project" value="UniProtKB-KW"/>
</dbReference>
<feature type="domain" description="N6 adenine-specific DNA methyltransferase N-terminal" evidence="8">
    <location>
        <begin position="7"/>
        <end position="141"/>
    </location>
</feature>
<dbReference type="AlphaFoldDB" id="A0A126ZVN2"/>
<keyword evidence="3" id="KW-0808">Transferase</keyword>
<proteinExistence type="predicted"/>
<evidence type="ECO:0000256" key="5">
    <source>
        <dbReference type="ARBA" id="ARBA00022747"/>
    </source>
</evidence>
<reference evidence="9 10" key="1">
    <citation type="submission" date="2016-02" db="EMBL/GenBank/DDBJ databases">
        <title>Complete genome of Sinomonas atrocyanea KCTC 3377.</title>
        <authorList>
            <person name="Kim K.M."/>
        </authorList>
    </citation>
    <scope>NUCLEOTIDE SEQUENCE [LARGE SCALE GENOMIC DNA]</scope>
    <source>
        <strain evidence="9 10">KCTC 3377</strain>
    </source>
</reference>
<dbReference type="GO" id="GO:0009307">
    <property type="term" value="P:DNA restriction-modification system"/>
    <property type="evidence" value="ECO:0007669"/>
    <property type="project" value="UniProtKB-KW"/>
</dbReference>
<dbReference type="EMBL" id="CP014518">
    <property type="protein sequence ID" value="AMM31007.1"/>
    <property type="molecule type" value="Genomic_DNA"/>
</dbReference>
<dbReference type="PANTHER" id="PTHR42933">
    <property type="entry name" value="SLR6095 PROTEIN"/>
    <property type="match status" value="1"/>
</dbReference>
<dbReference type="KEGG" id="satk:SA2016_0306"/>
<dbReference type="RefSeq" id="WP_066494583.1">
    <property type="nucleotide sequence ID" value="NZ_BJMO01000007.1"/>
</dbReference>
<evidence type="ECO:0000313" key="9">
    <source>
        <dbReference type="EMBL" id="AMM31007.1"/>
    </source>
</evidence>
<dbReference type="Proteomes" id="UP000070134">
    <property type="component" value="Chromosome"/>
</dbReference>
<keyword evidence="9" id="KW-0255">Endonuclease</keyword>
<evidence type="ECO:0000256" key="6">
    <source>
        <dbReference type="ARBA" id="ARBA00047942"/>
    </source>
</evidence>
<keyword evidence="10" id="KW-1185">Reference proteome</keyword>
<keyword evidence="9" id="KW-0378">Hydrolase</keyword>
<organism evidence="9 10">
    <name type="scientific">Sinomonas atrocyanea</name>
    <dbReference type="NCBI Taxonomy" id="37927"/>
    <lineage>
        <taxon>Bacteria</taxon>
        <taxon>Bacillati</taxon>
        <taxon>Actinomycetota</taxon>
        <taxon>Actinomycetes</taxon>
        <taxon>Micrococcales</taxon>
        <taxon>Micrococcaceae</taxon>
        <taxon>Sinomonas</taxon>
    </lineage>
</organism>
<keyword evidence="2" id="KW-0489">Methyltransferase</keyword>
<keyword evidence="5" id="KW-0680">Restriction system</keyword>
<comment type="catalytic activity">
    <reaction evidence="6">
        <text>a 2'-deoxyadenosine in DNA + S-adenosyl-L-methionine = an N(6)-methyl-2'-deoxyadenosine in DNA + S-adenosyl-L-homocysteine + H(+)</text>
        <dbReference type="Rhea" id="RHEA:15197"/>
        <dbReference type="Rhea" id="RHEA-COMP:12418"/>
        <dbReference type="Rhea" id="RHEA-COMP:12419"/>
        <dbReference type="ChEBI" id="CHEBI:15378"/>
        <dbReference type="ChEBI" id="CHEBI:57856"/>
        <dbReference type="ChEBI" id="CHEBI:59789"/>
        <dbReference type="ChEBI" id="CHEBI:90615"/>
        <dbReference type="ChEBI" id="CHEBI:90616"/>
        <dbReference type="EC" id="2.1.1.72"/>
    </reaction>
</comment>
<dbReference type="InterPro" id="IPR051537">
    <property type="entry name" value="DNA_Adenine_Mtase"/>
</dbReference>
<dbReference type="InterPro" id="IPR029063">
    <property type="entry name" value="SAM-dependent_MTases_sf"/>
</dbReference>
<gene>
    <name evidence="9" type="ORF">SA2016_0306</name>
</gene>
<dbReference type="PANTHER" id="PTHR42933:SF3">
    <property type="entry name" value="TYPE I RESTRICTION ENZYME MJAVIII METHYLASE SUBUNIT"/>
    <property type="match status" value="1"/>
</dbReference>
<protein>
    <recommendedName>
        <fullName evidence="1">site-specific DNA-methyltransferase (adenine-specific)</fullName>
        <ecNumber evidence="1">2.1.1.72</ecNumber>
    </recommendedName>
</protein>
<dbReference type="InterPro" id="IPR003356">
    <property type="entry name" value="DNA_methylase_A-5"/>
</dbReference>
<dbReference type="OrthoDB" id="9784823at2"/>
<keyword evidence="4" id="KW-0949">S-adenosyl-L-methionine</keyword>
<evidence type="ECO:0000259" key="7">
    <source>
        <dbReference type="Pfam" id="PF02384"/>
    </source>
</evidence>
<name>A0A126ZVN2_9MICC</name>
<dbReference type="PRINTS" id="PR00507">
    <property type="entry name" value="N12N6MTFRASE"/>
</dbReference>
<evidence type="ECO:0000259" key="8">
    <source>
        <dbReference type="Pfam" id="PF12161"/>
    </source>
</evidence>
<dbReference type="PATRIC" id="fig|37927.3.peg.316"/>
<evidence type="ECO:0000256" key="3">
    <source>
        <dbReference type="ARBA" id="ARBA00022679"/>
    </source>
</evidence>
<evidence type="ECO:0000256" key="1">
    <source>
        <dbReference type="ARBA" id="ARBA00011900"/>
    </source>
</evidence>
<evidence type="ECO:0000256" key="4">
    <source>
        <dbReference type="ARBA" id="ARBA00022691"/>
    </source>
</evidence>
<dbReference type="GO" id="GO:0009007">
    <property type="term" value="F:site-specific DNA-methyltransferase (adenine-specific) activity"/>
    <property type="evidence" value="ECO:0007669"/>
    <property type="project" value="UniProtKB-EC"/>
</dbReference>